<dbReference type="Proteomes" id="UP001642409">
    <property type="component" value="Unassembled WGS sequence"/>
</dbReference>
<feature type="transmembrane region" description="Helical" evidence="1">
    <location>
        <begin position="1304"/>
        <end position="1323"/>
    </location>
</feature>
<comment type="caution">
    <text evidence="2">The sequence shown here is derived from an EMBL/GenBank/DDBJ whole genome shotgun (WGS) entry which is preliminary data.</text>
</comment>
<gene>
    <name evidence="2" type="ORF">HINF_LOCUS19031</name>
    <name evidence="3" type="ORF">HINF_LOCUS72318</name>
</gene>
<reference evidence="2" key="1">
    <citation type="submission" date="2023-06" db="EMBL/GenBank/DDBJ databases">
        <authorList>
            <person name="Kurt Z."/>
        </authorList>
    </citation>
    <scope>NUCLEOTIDE SEQUENCE</scope>
</reference>
<evidence type="ECO:0000256" key="1">
    <source>
        <dbReference type="SAM" id="Phobius"/>
    </source>
</evidence>
<sequence length="1345" mass="148867">MVLIFIQNLCIDNMQRKISNIQNSLNLIDSVIINQQETLRWYIENTSTLQFVISQTVQCDMPILTTSANFGYINELNNPNFVANTYHLCASQKIAGSIYFTFQQAIEIGTGQTASLSNSQSLMFFVQRNQIFSVTPGTGSATVKLTLYSFDGSIQTSSQLISTSSATFSYTIAKDHGWVLAEITGVTGAFDASLIFTQTLSGATLQLFNYSENIYSLQYSSDKSFSISSIQPLSWVMSTSQFLPLFDYSSGKLETQTYTTIVQAQPSSLTSYFLQAQFINAPCYYCSVQVSQNVQVVTETTQPFLELKATNTLVLAADQTQVYAFDVDVSNGNWFKITFTFDKPMWILLSNDLQSGQSQTFQSSTQSTINVQISKQRYFLNITGEEATNAQIKFEQYLLATSTQTTVETKSISVQTSDESICIITDSANSATITLSVTSQSYQLNDMLYMCIVNLAQTVIVSAQTISRFSVYSGDNYFQFTNIVNGQLKSVTSTFKQETYLIDLDTELNLFEITFDTASTVTIKIVDSSNTVLTTQTLTSATQLQFEFTVDLSKIYFIQIQSSSVLAKYSIFYSSILDSEVNQSISITNWKVIIVKPDSTFNYFVKHGQSGVHYSCANYVSDLTKCTSLQSTTLIYINPNTNSIKYFAVNVTQTDSFTGMQIYNLNMNSINYVNQLQTVFEIGSVLAQTMINIKFDASIDICVQQSSATCTNIQKAVTSVQKVLTASTQTFIFINSTTSLLTQIYIQVFELLTTSVSVSQSSTEKYYYTSVISSIQSKLATSQFVYAKLTSGQQYVLVSSDSIDFTQIESQQDSLSVITGFKYVKVICPGTCAYSIELRQDLVPTPGTTSVIAQGASQSLLFKSTGQSSVVMDLCTVAPNSVISLGGSTYTYTAADSSFIIPVPAGATVSTFSSASSVLQAEFKLQNSVQSQYSNYTVKQLSSGYQISFTVDSQQAQQLQSAPVSYKVFVYEETAVSNTNVVSTQCGLQQFATSLTPDVNNDSYPNIVLKVQHKVTSKTRFVVLNQNQVTSTPLAYTGTIASATSTEMIIVAVVSTILAIIGLLIMCSRNLSKRANNKKHHAPKHARPNYYTFETGNAVIDGKFGWGHLMTSSAAVFSVLISFYLTYVFEEHLLKQKYNIRSLSLNSVTAFIFTSTTNDAFVHSEMNPSSQVTYTFTDNALNFTIEKFLKYGNPTYAKLFLNVSGQQFGKFGEMIEFGVDLSVNQRQKIFCDIKTTGKYEYSAVPEILLKNVDVGVYKTTYFTNTGAFNTQCTQTGQSLTDGGNIFIQFTPQTGDLTPTDENQLIISLVFIVFGVLMAIILFINMKKCMGQQLILRQIPEQQLYE</sequence>
<dbReference type="EMBL" id="CATOUU010000487">
    <property type="protein sequence ID" value="CAI9931386.1"/>
    <property type="molecule type" value="Genomic_DNA"/>
</dbReference>
<keyword evidence="1" id="KW-0472">Membrane</keyword>
<evidence type="ECO:0000313" key="2">
    <source>
        <dbReference type="EMBL" id="CAI9931386.1"/>
    </source>
</evidence>
<evidence type="ECO:0000313" key="3">
    <source>
        <dbReference type="EMBL" id="CAL6103801.1"/>
    </source>
</evidence>
<dbReference type="EMBL" id="CAXDID020000571">
    <property type="protein sequence ID" value="CAL6103801.1"/>
    <property type="molecule type" value="Genomic_DNA"/>
</dbReference>
<evidence type="ECO:0008006" key="5">
    <source>
        <dbReference type="Google" id="ProtNLM"/>
    </source>
</evidence>
<name>A0AA86P631_9EUKA</name>
<reference evidence="3 4" key="2">
    <citation type="submission" date="2024-07" db="EMBL/GenBank/DDBJ databases">
        <authorList>
            <person name="Akdeniz Z."/>
        </authorList>
    </citation>
    <scope>NUCLEOTIDE SEQUENCE [LARGE SCALE GENOMIC DNA]</scope>
</reference>
<accession>A0AA86P631</accession>
<evidence type="ECO:0000313" key="4">
    <source>
        <dbReference type="Proteomes" id="UP001642409"/>
    </source>
</evidence>
<protein>
    <recommendedName>
        <fullName evidence="5">Transmembrane protein</fullName>
    </recommendedName>
</protein>
<feature type="transmembrane region" description="Helical" evidence="1">
    <location>
        <begin position="1109"/>
        <end position="1129"/>
    </location>
</feature>
<keyword evidence="1" id="KW-1133">Transmembrane helix</keyword>
<feature type="transmembrane region" description="Helical" evidence="1">
    <location>
        <begin position="1048"/>
        <end position="1068"/>
    </location>
</feature>
<keyword evidence="4" id="KW-1185">Reference proteome</keyword>
<organism evidence="2">
    <name type="scientific">Hexamita inflata</name>
    <dbReference type="NCBI Taxonomy" id="28002"/>
    <lineage>
        <taxon>Eukaryota</taxon>
        <taxon>Metamonada</taxon>
        <taxon>Diplomonadida</taxon>
        <taxon>Hexamitidae</taxon>
        <taxon>Hexamitinae</taxon>
        <taxon>Hexamita</taxon>
    </lineage>
</organism>
<keyword evidence="1" id="KW-0812">Transmembrane</keyword>
<proteinExistence type="predicted"/>